<dbReference type="GO" id="GO:0006508">
    <property type="term" value="P:proteolysis"/>
    <property type="evidence" value="ECO:0007669"/>
    <property type="project" value="UniProtKB-KW"/>
</dbReference>
<keyword evidence="4 5" id="KW-0720">Serine protease</keyword>
<evidence type="ECO:0000256" key="5">
    <source>
        <dbReference type="PROSITE-ProRule" id="PRU01240"/>
    </source>
</evidence>
<evidence type="ECO:0000313" key="8">
    <source>
        <dbReference type="EMBL" id="TMQ49660.1"/>
    </source>
</evidence>
<organism evidence="8 9">
    <name type="scientific">Eiseniibacteriota bacterium</name>
    <dbReference type="NCBI Taxonomy" id="2212470"/>
    <lineage>
        <taxon>Bacteria</taxon>
        <taxon>Candidatus Eiseniibacteriota</taxon>
    </lineage>
</organism>
<dbReference type="PROSITE" id="PS51892">
    <property type="entry name" value="SUBTILASE"/>
    <property type="match status" value="1"/>
</dbReference>
<dbReference type="AlphaFoldDB" id="A0A538SE82"/>
<feature type="active site" description="Charge relay system" evidence="5">
    <location>
        <position position="228"/>
    </location>
</feature>
<dbReference type="PANTHER" id="PTHR43806:SF11">
    <property type="entry name" value="CEREVISIN-RELATED"/>
    <property type="match status" value="1"/>
</dbReference>
<dbReference type="Proteomes" id="UP000320184">
    <property type="component" value="Unassembled WGS sequence"/>
</dbReference>
<gene>
    <name evidence="8" type="ORF">E6K73_09545</name>
</gene>
<keyword evidence="2 5" id="KW-0645">Protease</keyword>
<accession>A0A538SE82</accession>
<dbReference type="PROSITE" id="PS00138">
    <property type="entry name" value="SUBTILASE_SER"/>
    <property type="match status" value="1"/>
</dbReference>
<dbReference type="EMBL" id="VBOT01000119">
    <property type="protein sequence ID" value="TMQ49660.1"/>
    <property type="molecule type" value="Genomic_DNA"/>
</dbReference>
<feature type="domain" description="Peptidase S8/S53" evidence="7">
    <location>
        <begin position="169"/>
        <end position="404"/>
    </location>
</feature>
<evidence type="ECO:0000256" key="1">
    <source>
        <dbReference type="ARBA" id="ARBA00011073"/>
    </source>
</evidence>
<feature type="compositionally biased region" description="Polar residues" evidence="6">
    <location>
        <begin position="38"/>
        <end position="56"/>
    </location>
</feature>
<feature type="region of interest" description="Disordered" evidence="6">
    <location>
        <begin position="38"/>
        <end position="59"/>
    </location>
</feature>
<comment type="similarity">
    <text evidence="1 5">Belongs to the peptidase S8 family.</text>
</comment>
<evidence type="ECO:0000256" key="2">
    <source>
        <dbReference type="ARBA" id="ARBA00022670"/>
    </source>
</evidence>
<evidence type="ECO:0000256" key="6">
    <source>
        <dbReference type="SAM" id="MobiDB-lite"/>
    </source>
</evidence>
<keyword evidence="3 5" id="KW-0378">Hydrolase</keyword>
<dbReference type="InterPro" id="IPR015500">
    <property type="entry name" value="Peptidase_S8_subtilisin-rel"/>
</dbReference>
<evidence type="ECO:0000256" key="4">
    <source>
        <dbReference type="ARBA" id="ARBA00022825"/>
    </source>
</evidence>
<dbReference type="PANTHER" id="PTHR43806">
    <property type="entry name" value="PEPTIDASE S8"/>
    <property type="match status" value="1"/>
</dbReference>
<protein>
    <recommendedName>
        <fullName evidence="7">Peptidase S8/S53 domain-containing protein</fullName>
    </recommendedName>
</protein>
<evidence type="ECO:0000313" key="9">
    <source>
        <dbReference type="Proteomes" id="UP000320184"/>
    </source>
</evidence>
<evidence type="ECO:0000259" key="7">
    <source>
        <dbReference type="Pfam" id="PF00082"/>
    </source>
</evidence>
<evidence type="ECO:0000256" key="3">
    <source>
        <dbReference type="ARBA" id="ARBA00022801"/>
    </source>
</evidence>
<proteinExistence type="inferred from homology"/>
<reference evidence="8 9" key="1">
    <citation type="journal article" date="2019" name="Nat. Microbiol.">
        <title>Mediterranean grassland soil C-N compound turnover is dependent on rainfall and depth, and is mediated by genomically divergent microorganisms.</title>
        <authorList>
            <person name="Diamond S."/>
            <person name="Andeer P.F."/>
            <person name="Li Z."/>
            <person name="Crits-Christoph A."/>
            <person name="Burstein D."/>
            <person name="Anantharaman K."/>
            <person name="Lane K.R."/>
            <person name="Thomas B.C."/>
            <person name="Pan C."/>
            <person name="Northen T.R."/>
            <person name="Banfield J.F."/>
        </authorList>
    </citation>
    <scope>NUCLEOTIDE SEQUENCE [LARGE SCALE GENOMIC DNA]</scope>
    <source>
        <strain evidence="8">WS_3</strain>
    </source>
</reference>
<dbReference type="SUPFAM" id="SSF52743">
    <property type="entry name" value="Subtilisin-like"/>
    <property type="match status" value="1"/>
</dbReference>
<dbReference type="InterPro" id="IPR050131">
    <property type="entry name" value="Peptidase_S8_subtilisin-like"/>
</dbReference>
<feature type="active site" description="Charge relay system" evidence="5">
    <location>
        <position position="373"/>
    </location>
</feature>
<feature type="active site" description="Charge relay system" evidence="5">
    <location>
        <position position="178"/>
    </location>
</feature>
<name>A0A538SE82_UNCEI</name>
<dbReference type="Pfam" id="PF00082">
    <property type="entry name" value="Peptidase_S8"/>
    <property type="match status" value="1"/>
</dbReference>
<dbReference type="InterPro" id="IPR036852">
    <property type="entry name" value="Peptidase_S8/S53_dom_sf"/>
</dbReference>
<dbReference type="Gene3D" id="3.40.50.200">
    <property type="entry name" value="Peptidase S8/S53 domain"/>
    <property type="match status" value="1"/>
</dbReference>
<comment type="caution">
    <text evidence="8">The sequence shown here is derived from an EMBL/GenBank/DDBJ whole genome shotgun (WGS) entry which is preliminary data.</text>
</comment>
<dbReference type="PRINTS" id="PR00723">
    <property type="entry name" value="SUBTILISIN"/>
</dbReference>
<dbReference type="InterPro" id="IPR023828">
    <property type="entry name" value="Peptidase_S8_Ser-AS"/>
</dbReference>
<dbReference type="InterPro" id="IPR000209">
    <property type="entry name" value="Peptidase_S8/S53_dom"/>
</dbReference>
<sequence>MLAEPASLQERVRLPSRLLATLAAAALLATSCSRQIPTGPSHSVTVTRSTGPATSSYDEDADSQVMVRLASGVDAADFARDYNLTLVHRSTWGGATFRPQGGVSPDKIASRMIDDPRVITAERDQYLETAETRQESFAFDDGYGTPGNYAEQAATQSIGLDWALQVSRGANVGVAILDTGADLTHPALLGHVDLQRSWDFVSGTAVPTDVGDGLDNDGDGFVDEAWGHGTHVAGIVARTAPGARLLIVRVLDADGRGDLLNVISGIHWAIDHDAKVINMSLGMLNSSDAMQEALEEAEEHGVVCVCSAGNWGSNQPEDFPASSSHVLAVAALGAQDCAAPFTSFGIFVSISAPGVAVRSAYPLSRYWVWSGTSMSAPFVSGGAALLLSLHPDWNKTDVMNRLAWGARPLPAGSGLGAGALDLARAMAPDYS</sequence>
<dbReference type="GO" id="GO:0004252">
    <property type="term" value="F:serine-type endopeptidase activity"/>
    <property type="evidence" value="ECO:0007669"/>
    <property type="project" value="UniProtKB-UniRule"/>
</dbReference>